<dbReference type="Proteomes" id="UP000261166">
    <property type="component" value="Unassembled WGS sequence"/>
</dbReference>
<evidence type="ECO:0000313" key="6">
    <source>
        <dbReference type="Proteomes" id="UP000261166"/>
    </source>
</evidence>
<dbReference type="OrthoDB" id="2067718at2"/>
<feature type="region of interest" description="Disordered" evidence="1">
    <location>
        <begin position="128"/>
        <end position="148"/>
    </location>
</feature>
<keyword evidence="2" id="KW-1133">Transmembrane helix</keyword>
<dbReference type="RefSeq" id="WP_025490788.1">
    <property type="nucleotide sequence ID" value="NZ_JBKVAZ010000032.1"/>
</dbReference>
<dbReference type="EMBL" id="QVLV01000021">
    <property type="protein sequence ID" value="RGE56725.1"/>
    <property type="molecule type" value="Genomic_DNA"/>
</dbReference>
<sequence>MTQGKGKRDEKLIEELYEKLYWYTYEASEEEFDDKEVDAIVRLLDVLDPKEDDPKFPSDPEAAFERFKSRYGLEEEFAEADAEAEEAASGSGMGMAAAADADVNAEAAGGSEEEAAVRFGGTDSIVLDVEPGADREPDNGDVMESRENGKKNGVKWRRRLVRIATGAAACLVLMLSVNFGSYALKKKSFFEVVRDEVGRTKVTVTGNVDGIDDASGSAVYYSGWNEIESIVGKQLLKPQYMPENFKMENICIDSMESKKAIIARYNYQELYIRIEIDIYERDYSENILSFDSEWEKVDESNDGKVQYYKKNEQLEAYFLDGQEIYIVNTNVDITELKRIINNFKL</sequence>
<comment type="caution">
    <text evidence="3">The sequence shown here is derived from an EMBL/GenBank/DDBJ whole genome shotgun (WGS) entry which is preliminary data.</text>
</comment>
<reference evidence="3 6" key="1">
    <citation type="submission" date="2018-08" db="EMBL/GenBank/DDBJ databases">
        <title>A genome reference for cultivated species of the human gut microbiota.</title>
        <authorList>
            <person name="Zou Y."/>
            <person name="Xue W."/>
            <person name="Luo G."/>
        </authorList>
    </citation>
    <scope>NUCLEOTIDE SEQUENCE [LARGE SCALE GENOMIC DNA]</scope>
    <source>
        <strain evidence="4 6">AF26-4BH</strain>
        <strain evidence="3">TF05-5AC</strain>
    </source>
</reference>
<dbReference type="AlphaFoldDB" id="A0A3E3HYB8"/>
<name>A0A3E3HYB8_9FIRM</name>
<feature type="compositionally biased region" description="Basic and acidic residues" evidence="1">
    <location>
        <begin position="132"/>
        <end position="148"/>
    </location>
</feature>
<dbReference type="EMBL" id="QVLU01000003">
    <property type="protein sequence ID" value="RGE73607.1"/>
    <property type="molecule type" value="Genomic_DNA"/>
</dbReference>
<evidence type="ECO:0000313" key="5">
    <source>
        <dbReference type="Proteomes" id="UP000260812"/>
    </source>
</evidence>
<evidence type="ECO:0000313" key="4">
    <source>
        <dbReference type="EMBL" id="RGE73607.1"/>
    </source>
</evidence>
<keyword evidence="5" id="KW-1185">Reference proteome</keyword>
<gene>
    <name evidence="4" type="ORF">DWY69_05395</name>
    <name evidence="3" type="ORF">DXC51_22440</name>
</gene>
<evidence type="ECO:0000313" key="3">
    <source>
        <dbReference type="EMBL" id="RGE56725.1"/>
    </source>
</evidence>
<proteinExistence type="predicted"/>
<keyword evidence="2" id="KW-0472">Membrane</keyword>
<protein>
    <recommendedName>
        <fullName evidence="7">DUF4367 domain-containing protein</fullName>
    </recommendedName>
</protein>
<accession>A0A3E3HYB8</accession>
<organism evidence="3 5">
    <name type="scientific">Eisenbergiella massiliensis</name>
    <dbReference type="NCBI Taxonomy" id="1720294"/>
    <lineage>
        <taxon>Bacteria</taxon>
        <taxon>Bacillati</taxon>
        <taxon>Bacillota</taxon>
        <taxon>Clostridia</taxon>
        <taxon>Lachnospirales</taxon>
        <taxon>Lachnospiraceae</taxon>
        <taxon>Eisenbergiella</taxon>
    </lineage>
</organism>
<keyword evidence="2" id="KW-0812">Transmembrane</keyword>
<feature type="transmembrane region" description="Helical" evidence="2">
    <location>
        <begin position="160"/>
        <end position="184"/>
    </location>
</feature>
<evidence type="ECO:0008006" key="7">
    <source>
        <dbReference type="Google" id="ProtNLM"/>
    </source>
</evidence>
<dbReference type="Proteomes" id="UP000260812">
    <property type="component" value="Unassembled WGS sequence"/>
</dbReference>
<dbReference type="GeneID" id="97989537"/>
<evidence type="ECO:0000256" key="1">
    <source>
        <dbReference type="SAM" id="MobiDB-lite"/>
    </source>
</evidence>
<evidence type="ECO:0000256" key="2">
    <source>
        <dbReference type="SAM" id="Phobius"/>
    </source>
</evidence>